<protein>
    <submittedName>
        <fullName evidence="1">Uncharacterized protein</fullName>
    </submittedName>
</protein>
<dbReference type="AlphaFoldDB" id="A0AAP0QIW1"/>
<dbReference type="EMBL" id="JBCGBO010000006">
    <property type="protein sequence ID" value="KAK9194760.1"/>
    <property type="molecule type" value="Genomic_DNA"/>
</dbReference>
<evidence type="ECO:0000313" key="2">
    <source>
        <dbReference type="Proteomes" id="UP001428341"/>
    </source>
</evidence>
<accession>A0AAP0QIW1</accession>
<dbReference type="Proteomes" id="UP001428341">
    <property type="component" value="Unassembled WGS sequence"/>
</dbReference>
<organism evidence="1 2">
    <name type="scientific">Citrus x changshan-huyou</name>
    <dbReference type="NCBI Taxonomy" id="2935761"/>
    <lineage>
        <taxon>Eukaryota</taxon>
        <taxon>Viridiplantae</taxon>
        <taxon>Streptophyta</taxon>
        <taxon>Embryophyta</taxon>
        <taxon>Tracheophyta</taxon>
        <taxon>Spermatophyta</taxon>
        <taxon>Magnoliopsida</taxon>
        <taxon>eudicotyledons</taxon>
        <taxon>Gunneridae</taxon>
        <taxon>Pentapetalae</taxon>
        <taxon>rosids</taxon>
        <taxon>malvids</taxon>
        <taxon>Sapindales</taxon>
        <taxon>Rutaceae</taxon>
        <taxon>Aurantioideae</taxon>
        <taxon>Citrus</taxon>
    </lineage>
</organism>
<reference evidence="1 2" key="1">
    <citation type="submission" date="2024-05" db="EMBL/GenBank/DDBJ databases">
        <title>Haplotype-resolved chromosome-level genome assembly of Huyou (Citrus changshanensis).</title>
        <authorList>
            <person name="Miao C."/>
            <person name="Chen W."/>
            <person name="Wu Y."/>
            <person name="Wang L."/>
            <person name="Zhao S."/>
            <person name="Grierson D."/>
            <person name="Xu C."/>
            <person name="Chen K."/>
        </authorList>
    </citation>
    <scope>NUCLEOTIDE SEQUENCE [LARGE SCALE GENOMIC DNA]</scope>
    <source>
        <strain evidence="1">01-14</strain>
        <tissue evidence="1">Leaf</tissue>
    </source>
</reference>
<sequence>MCKYSKFRFTYTGRNNIKSLMLSKSNSYFTDKFKLLHGCSKHIKSYFYYMPCRVTSCLHLDCYGLHLREKICLAVACSN</sequence>
<gene>
    <name evidence="1" type="ORF">WN944_005467</name>
</gene>
<comment type="caution">
    <text evidence="1">The sequence shown here is derived from an EMBL/GenBank/DDBJ whole genome shotgun (WGS) entry which is preliminary data.</text>
</comment>
<keyword evidence="2" id="KW-1185">Reference proteome</keyword>
<proteinExistence type="predicted"/>
<evidence type="ECO:0000313" key="1">
    <source>
        <dbReference type="EMBL" id="KAK9194760.1"/>
    </source>
</evidence>
<name>A0AAP0QIW1_9ROSI</name>